<protein>
    <submittedName>
        <fullName evidence="1">Putative nitrogen fixation protein NifT</fullName>
    </submittedName>
</protein>
<name>A0A3R5UYK4_9BACT</name>
<accession>A0A3R5UYK4</accession>
<dbReference type="InterPro" id="IPR009727">
    <property type="entry name" value="NifT"/>
</dbReference>
<dbReference type="Proteomes" id="UP000287502">
    <property type="component" value="Chromosome"/>
</dbReference>
<organism evidence="1 2">
    <name type="scientific">Geovibrio thiophilus</name>
    <dbReference type="NCBI Taxonomy" id="139438"/>
    <lineage>
        <taxon>Bacteria</taxon>
        <taxon>Pseudomonadati</taxon>
        <taxon>Deferribacterota</taxon>
        <taxon>Deferribacteres</taxon>
        <taxon>Deferribacterales</taxon>
        <taxon>Geovibrionaceae</taxon>
        <taxon>Geovibrio</taxon>
    </lineage>
</organism>
<keyword evidence="2" id="KW-1185">Reference proteome</keyword>
<dbReference type="RefSeq" id="WP_128466939.1">
    <property type="nucleotide sequence ID" value="NZ_CP035108.1"/>
</dbReference>
<dbReference type="AlphaFoldDB" id="A0A3R5UYK4"/>
<dbReference type="OrthoDB" id="9805052at2"/>
<evidence type="ECO:0000313" key="2">
    <source>
        <dbReference type="Proteomes" id="UP000287502"/>
    </source>
</evidence>
<dbReference type="GO" id="GO:0009399">
    <property type="term" value="P:nitrogen fixation"/>
    <property type="evidence" value="ECO:0007669"/>
    <property type="project" value="InterPro"/>
</dbReference>
<sequence>MKVTVRETPKGINIYVPKKDIEAHVIKIEQAGAWGGVFELDNGWVLEFPALEEVPKLPATFEVKVLSK</sequence>
<gene>
    <name evidence="1" type="primary">nifT</name>
    <name evidence="1" type="ORF">EP073_09640</name>
</gene>
<dbReference type="EMBL" id="CP035108">
    <property type="protein sequence ID" value="QAR33653.1"/>
    <property type="molecule type" value="Genomic_DNA"/>
</dbReference>
<dbReference type="Gene3D" id="2.40.50.240">
    <property type="entry name" value="NifT/FixU-like"/>
    <property type="match status" value="1"/>
</dbReference>
<dbReference type="KEGG" id="gtl:EP073_09640"/>
<dbReference type="Pfam" id="PF06988">
    <property type="entry name" value="NifT"/>
    <property type="match status" value="1"/>
</dbReference>
<dbReference type="InterPro" id="IPR024044">
    <property type="entry name" value="NifT/FixU_barrel-like_dom_sf"/>
</dbReference>
<dbReference type="SUPFAM" id="SSF159203">
    <property type="entry name" value="NifT/FixU-like"/>
    <property type="match status" value="1"/>
</dbReference>
<dbReference type="NCBIfam" id="TIGR02934">
    <property type="entry name" value="nifT_nitrog"/>
    <property type="match status" value="1"/>
</dbReference>
<reference evidence="1 2" key="1">
    <citation type="submission" date="2019-01" db="EMBL/GenBank/DDBJ databases">
        <title>Geovibrio thiophilus DSM 11263, complete genome.</title>
        <authorList>
            <person name="Spring S."/>
            <person name="Bunk B."/>
            <person name="Sproer C."/>
        </authorList>
    </citation>
    <scope>NUCLEOTIDE SEQUENCE [LARGE SCALE GENOMIC DNA]</scope>
    <source>
        <strain evidence="1 2">DSM 11263</strain>
    </source>
</reference>
<proteinExistence type="predicted"/>
<evidence type="ECO:0000313" key="1">
    <source>
        <dbReference type="EMBL" id="QAR33653.1"/>
    </source>
</evidence>